<dbReference type="EnsemblMetazoa" id="ADIR014722-RB">
    <property type="protein sequence ID" value="ADIR014722-PB"/>
    <property type="gene ID" value="ADIR014722"/>
</dbReference>
<feature type="compositionally biased region" description="Low complexity" evidence="1">
    <location>
        <begin position="25"/>
        <end position="44"/>
    </location>
</feature>
<dbReference type="AlphaFoldDB" id="A0A182NY11"/>
<protein>
    <submittedName>
        <fullName evidence="2">Uncharacterized protein</fullName>
    </submittedName>
</protein>
<dbReference type="VEuPathDB" id="VectorBase:ADIR014722"/>
<evidence type="ECO:0000256" key="1">
    <source>
        <dbReference type="SAM" id="MobiDB-lite"/>
    </source>
</evidence>
<organism evidence="2 3">
    <name type="scientific">Anopheles dirus</name>
    <dbReference type="NCBI Taxonomy" id="7168"/>
    <lineage>
        <taxon>Eukaryota</taxon>
        <taxon>Metazoa</taxon>
        <taxon>Ecdysozoa</taxon>
        <taxon>Arthropoda</taxon>
        <taxon>Hexapoda</taxon>
        <taxon>Insecta</taxon>
        <taxon>Pterygota</taxon>
        <taxon>Neoptera</taxon>
        <taxon>Endopterygota</taxon>
        <taxon>Diptera</taxon>
        <taxon>Nematocera</taxon>
        <taxon>Culicoidea</taxon>
        <taxon>Culicidae</taxon>
        <taxon>Anophelinae</taxon>
        <taxon>Anopheles</taxon>
    </lineage>
</organism>
<sequence>MMVIVSGSFAPVAARLEPTIGSMWSSNGSSSVTNDRTGNLNTNTTRRHRSLRTVRHRKTITISTAISIPLLYADLEKMCMCASKSQ</sequence>
<dbReference type="EnsemblMetazoa" id="ADIR014722-RA">
    <property type="protein sequence ID" value="ADIR014722-PA"/>
    <property type="gene ID" value="ADIR014722"/>
</dbReference>
<evidence type="ECO:0000313" key="3">
    <source>
        <dbReference type="Proteomes" id="UP000075884"/>
    </source>
</evidence>
<dbReference type="Proteomes" id="UP000075884">
    <property type="component" value="Unassembled WGS sequence"/>
</dbReference>
<feature type="region of interest" description="Disordered" evidence="1">
    <location>
        <begin position="25"/>
        <end position="51"/>
    </location>
</feature>
<accession>A0A182NY11</accession>
<evidence type="ECO:0000313" key="2">
    <source>
        <dbReference type="EnsemblMetazoa" id="ADIR014722-PB"/>
    </source>
</evidence>
<proteinExistence type="predicted"/>
<reference evidence="3" key="1">
    <citation type="submission" date="2013-03" db="EMBL/GenBank/DDBJ databases">
        <title>The Genome Sequence of Anopheles dirus WRAIR2.</title>
        <authorList>
            <consortium name="The Broad Institute Genomics Platform"/>
            <person name="Neafsey D.E."/>
            <person name="Walton C."/>
            <person name="Walker B."/>
            <person name="Young S.K."/>
            <person name="Zeng Q."/>
            <person name="Gargeya S."/>
            <person name="Fitzgerald M."/>
            <person name="Haas B."/>
            <person name="Abouelleil A."/>
            <person name="Allen A.W."/>
            <person name="Alvarado L."/>
            <person name="Arachchi H.M."/>
            <person name="Berlin A.M."/>
            <person name="Chapman S.B."/>
            <person name="Gainer-Dewar J."/>
            <person name="Goldberg J."/>
            <person name="Griggs A."/>
            <person name="Gujja S."/>
            <person name="Hansen M."/>
            <person name="Howarth C."/>
            <person name="Imamovic A."/>
            <person name="Ireland A."/>
            <person name="Larimer J."/>
            <person name="McCowan C."/>
            <person name="Murphy C."/>
            <person name="Pearson M."/>
            <person name="Poon T.W."/>
            <person name="Priest M."/>
            <person name="Roberts A."/>
            <person name="Saif S."/>
            <person name="Shea T."/>
            <person name="Sisk P."/>
            <person name="Sykes S."/>
            <person name="Wortman J."/>
            <person name="Nusbaum C."/>
            <person name="Birren B."/>
        </authorList>
    </citation>
    <scope>NUCLEOTIDE SEQUENCE [LARGE SCALE GENOMIC DNA]</scope>
    <source>
        <strain evidence="3">WRAIR2</strain>
    </source>
</reference>
<reference evidence="2" key="2">
    <citation type="submission" date="2020-05" db="UniProtKB">
        <authorList>
            <consortium name="EnsemblMetazoa"/>
        </authorList>
    </citation>
    <scope>IDENTIFICATION</scope>
    <source>
        <strain evidence="2">WRAIR2</strain>
    </source>
</reference>
<keyword evidence="3" id="KW-1185">Reference proteome</keyword>
<name>A0A182NY11_9DIPT</name>